<dbReference type="AlphaFoldDB" id="A0A0C2X1Z8"/>
<dbReference type="InterPro" id="IPR000073">
    <property type="entry name" value="AB_hydrolase_1"/>
</dbReference>
<sequence>MIHVEDKSLSLPDGRILAYADNGNTSSLTVVLYLHGVFSVGDASRLSPTLLQKNVHLVVPSLHGWGRSSPVPDLRVYATTLAADITALITHLHPEQQHLKLYICAHCFGTVVAQILAGLDYETFPLGRHIVSMLLISPFSPPHCHRDYSKNMSWKTFFFAGPPSRYVPYSLLHRIARYLITTKINSVTATEAAVRDLLFNHMSDEEAELFLRWKEDHGIEEGELEANITRNVIKSVAQSWRGFFDVATTYHTEYQWRMGAEGEQARQKPYIHILSSTDDPIAPVAMAQWLATAYGKSASLKIVKGGRMAALFHLDELWRQIIE</sequence>
<dbReference type="Pfam" id="PF12697">
    <property type="entry name" value="Abhydrolase_6"/>
    <property type="match status" value="1"/>
</dbReference>
<dbReference type="Gene3D" id="3.40.50.1820">
    <property type="entry name" value="alpha/beta hydrolase"/>
    <property type="match status" value="1"/>
</dbReference>
<dbReference type="Proteomes" id="UP000054549">
    <property type="component" value="Unassembled WGS sequence"/>
</dbReference>
<proteinExistence type="predicted"/>
<dbReference type="OrthoDB" id="294702at2759"/>
<dbReference type="SUPFAM" id="SSF53474">
    <property type="entry name" value="alpha/beta-Hydrolases"/>
    <property type="match status" value="1"/>
</dbReference>
<reference evidence="2 3" key="1">
    <citation type="submission" date="2014-04" db="EMBL/GenBank/DDBJ databases">
        <title>Evolutionary Origins and Diversification of the Mycorrhizal Mutualists.</title>
        <authorList>
            <consortium name="DOE Joint Genome Institute"/>
            <consortium name="Mycorrhizal Genomics Consortium"/>
            <person name="Kohler A."/>
            <person name="Kuo A."/>
            <person name="Nagy L.G."/>
            <person name="Floudas D."/>
            <person name="Copeland A."/>
            <person name="Barry K.W."/>
            <person name="Cichocki N."/>
            <person name="Veneault-Fourrey C."/>
            <person name="LaButti K."/>
            <person name="Lindquist E.A."/>
            <person name="Lipzen A."/>
            <person name="Lundell T."/>
            <person name="Morin E."/>
            <person name="Murat C."/>
            <person name="Riley R."/>
            <person name="Ohm R."/>
            <person name="Sun H."/>
            <person name="Tunlid A."/>
            <person name="Henrissat B."/>
            <person name="Grigoriev I.V."/>
            <person name="Hibbett D.S."/>
            <person name="Martin F."/>
        </authorList>
    </citation>
    <scope>NUCLEOTIDE SEQUENCE [LARGE SCALE GENOMIC DNA]</scope>
    <source>
        <strain evidence="2 3">Koide BX008</strain>
    </source>
</reference>
<dbReference type="EMBL" id="KN818229">
    <property type="protein sequence ID" value="KIL68157.1"/>
    <property type="molecule type" value="Genomic_DNA"/>
</dbReference>
<evidence type="ECO:0000259" key="1">
    <source>
        <dbReference type="Pfam" id="PF12697"/>
    </source>
</evidence>
<dbReference type="HOGENOM" id="CLU_071634_0_0_1"/>
<dbReference type="InParanoid" id="A0A0C2X1Z8"/>
<organism evidence="2 3">
    <name type="scientific">Amanita muscaria (strain Koide BX008)</name>
    <dbReference type="NCBI Taxonomy" id="946122"/>
    <lineage>
        <taxon>Eukaryota</taxon>
        <taxon>Fungi</taxon>
        <taxon>Dikarya</taxon>
        <taxon>Basidiomycota</taxon>
        <taxon>Agaricomycotina</taxon>
        <taxon>Agaricomycetes</taxon>
        <taxon>Agaricomycetidae</taxon>
        <taxon>Agaricales</taxon>
        <taxon>Pluteineae</taxon>
        <taxon>Amanitaceae</taxon>
        <taxon>Amanita</taxon>
    </lineage>
</organism>
<keyword evidence="3" id="KW-1185">Reference proteome</keyword>
<protein>
    <recommendedName>
        <fullName evidence="1">AB hydrolase-1 domain-containing protein</fullName>
    </recommendedName>
</protein>
<evidence type="ECO:0000313" key="3">
    <source>
        <dbReference type="Proteomes" id="UP000054549"/>
    </source>
</evidence>
<feature type="domain" description="AB hydrolase-1" evidence="1">
    <location>
        <begin position="31"/>
        <end position="294"/>
    </location>
</feature>
<dbReference type="InterPro" id="IPR029058">
    <property type="entry name" value="AB_hydrolase_fold"/>
</dbReference>
<evidence type="ECO:0000313" key="2">
    <source>
        <dbReference type="EMBL" id="KIL68157.1"/>
    </source>
</evidence>
<gene>
    <name evidence="2" type="ORF">M378DRAFT_185199</name>
</gene>
<accession>A0A0C2X1Z8</accession>
<name>A0A0C2X1Z8_AMAMK</name>